<name>A0A9E9LXB8_9BURK</name>
<sequence>MTGKVFPPETKPREIFVYVCERIAQTLLPYGFTYRKSRNEIARINDDTDCIFHFQPSIKSSSVRFRIYIEVFSKKYRQLEKEQGENAPTGSLFLY</sequence>
<proteinExistence type="predicted"/>
<dbReference type="AlphaFoldDB" id="A0A9E9LXB8"/>
<gene>
    <name evidence="1" type="ORF">NB640_12230</name>
</gene>
<dbReference type="KEGG" id="ovb:NB640_12230"/>
<keyword evidence="2" id="KW-1185">Reference proteome</keyword>
<evidence type="ECO:0000313" key="1">
    <source>
        <dbReference type="EMBL" id="WAW09971.1"/>
    </source>
</evidence>
<accession>A0A9E9LXB8</accession>
<dbReference type="Proteomes" id="UP001156215">
    <property type="component" value="Chromosome"/>
</dbReference>
<protein>
    <submittedName>
        <fullName evidence="1">Uncharacterized protein</fullName>
    </submittedName>
</protein>
<reference evidence="1" key="1">
    <citation type="journal article" date="2022" name="Front. Microbiol.">
        <title>New perspectives on an old grouping: The genomic and phenotypic variability of Oxalobacter formigenes and the implications for calcium oxalate stone prevention.</title>
        <authorList>
            <person name="Chmiel J.A."/>
            <person name="Carr C."/>
            <person name="Stuivenberg G.A."/>
            <person name="Venema R."/>
            <person name="Chanyi R.M."/>
            <person name="Al K.F."/>
            <person name="Giguere D."/>
            <person name="Say H."/>
            <person name="Akouris P.P."/>
            <person name="Dominguez Romero S.A."/>
            <person name="Kwong A."/>
            <person name="Tai V."/>
            <person name="Koval S.F."/>
            <person name="Razvi H."/>
            <person name="Bjazevic J."/>
            <person name="Burton J.P."/>
        </authorList>
    </citation>
    <scope>NUCLEOTIDE SEQUENCE</scope>
    <source>
        <strain evidence="1">WoOx3</strain>
    </source>
</reference>
<organism evidence="1 2">
    <name type="scientific">Oxalobacter vibrioformis</name>
    <dbReference type="NCBI Taxonomy" id="933080"/>
    <lineage>
        <taxon>Bacteria</taxon>
        <taxon>Pseudomonadati</taxon>
        <taxon>Pseudomonadota</taxon>
        <taxon>Betaproteobacteria</taxon>
        <taxon>Burkholderiales</taxon>
        <taxon>Oxalobacteraceae</taxon>
        <taxon>Oxalobacter</taxon>
    </lineage>
</organism>
<evidence type="ECO:0000313" key="2">
    <source>
        <dbReference type="Proteomes" id="UP001156215"/>
    </source>
</evidence>
<dbReference type="EMBL" id="CP098242">
    <property type="protein sequence ID" value="WAW09971.1"/>
    <property type="molecule type" value="Genomic_DNA"/>
</dbReference>
<dbReference type="RefSeq" id="WP_269308974.1">
    <property type="nucleotide sequence ID" value="NZ_CP098242.1"/>
</dbReference>